<dbReference type="OrthoDB" id="4359969at2759"/>
<evidence type="ECO:0000313" key="3">
    <source>
        <dbReference type="Proteomes" id="UP001149165"/>
    </source>
</evidence>
<dbReference type="AlphaFoldDB" id="A0A9W9F360"/>
<comment type="caution">
    <text evidence="2">The sequence shown here is derived from an EMBL/GenBank/DDBJ whole genome shotgun (WGS) entry which is preliminary data.</text>
</comment>
<feature type="compositionally biased region" description="Low complexity" evidence="1">
    <location>
        <begin position="139"/>
        <end position="151"/>
    </location>
</feature>
<keyword evidence="3" id="KW-1185">Reference proteome</keyword>
<gene>
    <name evidence="2" type="ORF">N7456_008674</name>
</gene>
<organism evidence="2 3">
    <name type="scientific">Penicillium angulare</name>
    <dbReference type="NCBI Taxonomy" id="116970"/>
    <lineage>
        <taxon>Eukaryota</taxon>
        <taxon>Fungi</taxon>
        <taxon>Dikarya</taxon>
        <taxon>Ascomycota</taxon>
        <taxon>Pezizomycotina</taxon>
        <taxon>Eurotiomycetes</taxon>
        <taxon>Eurotiomycetidae</taxon>
        <taxon>Eurotiales</taxon>
        <taxon>Aspergillaceae</taxon>
        <taxon>Penicillium</taxon>
    </lineage>
</organism>
<protein>
    <submittedName>
        <fullName evidence="2">Uncharacterized protein</fullName>
    </submittedName>
</protein>
<name>A0A9W9F360_9EURO</name>
<dbReference type="EMBL" id="JAPQKH010000006">
    <property type="protein sequence ID" value="KAJ5092813.1"/>
    <property type="molecule type" value="Genomic_DNA"/>
</dbReference>
<sequence>MIRRPPTIISLGDEELQYHLHRIFLRTLSADFDNLYLEDPDNEDQGQHGDTRPDSSPPSSAPSPSGSQEEVIVNPNRDEPRGSSCIGNHSEPSLFVMAPTSPSEKSLSLTVAKSAHPTVDTSEDSITPRPGSDLLPYTQNQDQDQDQQQQQPRRKVTWAALPHDHQNMKGTIRHPLGNEENENCPQSLCQDVWITTNDAEHSRLPTSQVSRESPAALPEMTIDIVPPPRDLILASTRFDEVGVVTIAVAVDT</sequence>
<evidence type="ECO:0000313" key="2">
    <source>
        <dbReference type="EMBL" id="KAJ5092813.1"/>
    </source>
</evidence>
<proteinExistence type="predicted"/>
<evidence type="ECO:0000256" key="1">
    <source>
        <dbReference type="SAM" id="MobiDB-lite"/>
    </source>
</evidence>
<dbReference type="Proteomes" id="UP001149165">
    <property type="component" value="Unassembled WGS sequence"/>
</dbReference>
<reference evidence="2" key="1">
    <citation type="submission" date="2022-11" db="EMBL/GenBank/DDBJ databases">
        <authorList>
            <person name="Petersen C."/>
        </authorList>
    </citation>
    <scope>NUCLEOTIDE SEQUENCE</scope>
    <source>
        <strain evidence="2">IBT 30069</strain>
    </source>
</reference>
<accession>A0A9W9F360</accession>
<feature type="compositionally biased region" description="Polar residues" evidence="1">
    <location>
        <begin position="100"/>
        <end position="111"/>
    </location>
</feature>
<reference evidence="2" key="2">
    <citation type="journal article" date="2023" name="IMA Fungus">
        <title>Comparative genomic study of the Penicillium genus elucidates a diverse pangenome and 15 lateral gene transfer events.</title>
        <authorList>
            <person name="Petersen C."/>
            <person name="Sorensen T."/>
            <person name="Nielsen M.R."/>
            <person name="Sondergaard T.E."/>
            <person name="Sorensen J.L."/>
            <person name="Fitzpatrick D.A."/>
            <person name="Frisvad J.C."/>
            <person name="Nielsen K.L."/>
        </authorList>
    </citation>
    <scope>NUCLEOTIDE SEQUENCE</scope>
    <source>
        <strain evidence="2">IBT 30069</strain>
    </source>
</reference>
<feature type="region of interest" description="Disordered" evidence="1">
    <location>
        <begin position="36"/>
        <end position="155"/>
    </location>
</feature>